<evidence type="ECO:0000313" key="8">
    <source>
        <dbReference type="EMBL" id="SNT37113.1"/>
    </source>
</evidence>
<dbReference type="GO" id="GO:0003677">
    <property type="term" value="F:DNA binding"/>
    <property type="evidence" value="ECO:0007669"/>
    <property type="project" value="UniProtKB-UniRule"/>
</dbReference>
<dbReference type="OrthoDB" id="9801717at2"/>
<accession>A0A239M4V0</accession>
<feature type="domain" description="Tyr recombinase" evidence="6">
    <location>
        <begin position="111"/>
        <end position="283"/>
    </location>
</feature>
<reference evidence="8 9" key="1">
    <citation type="submission" date="2017-06" db="EMBL/GenBank/DDBJ databases">
        <authorList>
            <person name="Kim H.J."/>
            <person name="Triplett B.A."/>
        </authorList>
    </citation>
    <scope>NUCLEOTIDE SEQUENCE [LARGE SCALE GENOMIC DNA]</scope>
    <source>
        <strain evidence="8 9">DSM 19307</strain>
    </source>
</reference>
<dbReference type="PROSITE" id="PS51900">
    <property type="entry name" value="CB"/>
    <property type="match status" value="1"/>
</dbReference>
<dbReference type="SUPFAM" id="SSF56349">
    <property type="entry name" value="DNA breaking-rejoining enzymes"/>
    <property type="match status" value="1"/>
</dbReference>
<dbReference type="EMBL" id="FZPD01000006">
    <property type="protein sequence ID" value="SNT37113.1"/>
    <property type="molecule type" value="Genomic_DNA"/>
</dbReference>
<sequence>MTSQINASCAHQYRWALEQLELKLIARRYSISTQRGYYQAFRSFLKFTYPLPLHHVGKDHIYQYHREMIQSRNISRSTQNQSINAIKFYLEHVLGQDRQFFDLERPKKVQKLPEVLSVEEVQAIFKVTTNLKHKAILVTIYSAGLRIGELTQLKIGDIDSSSMRIWVREGKGVKDRLTVLSPLLLELLRMYFQKYNPRKWLFEGPEGNPYGASSIRKILNRSVEKVGIRKKVVPHTLRHSFATHLLENGTNLRYIQELLGHTSAKTTEIYTHVSSKKLDEVLSPLDFIK</sequence>
<evidence type="ECO:0000256" key="4">
    <source>
        <dbReference type="ARBA" id="ARBA00023172"/>
    </source>
</evidence>
<keyword evidence="9" id="KW-1185">Reference proteome</keyword>
<dbReference type="RefSeq" id="WP_089358277.1">
    <property type="nucleotide sequence ID" value="NZ_FZPD01000006.1"/>
</dbReference>
<comment type="similarity">
    <text evidence="1">Belongs to the 'phage' integrase family.</text>
</comment>
<dbReference type="InterPro" id="IPR004107">
    <property type="entry name" value="Integrase_SAM-like_N"/>
</dbReference>
<keyword evidence="2" id="KW-0229">DNA integration</keyword>
<dbReference type="InterPro" id="IPR050090">
    <property type="entry name" value="Tyrosine_recombinase_XerCD"/>
</dbReference>
<proteinExistence type="inferred from homology"/>
<dbReference type="Pfam" id="PF13495">
    <property type="entry name" value="Phage_int_SAM_4"/>
    <property type="match status" value="1"/>
</dbReference>
<dbReference type="Gene3D" id="1.10.443.10">
    <property type="entry name" value="Intergrase catalytic core"/>
    <property type="match status" value="1"/>
</dbReference>
<organism evidence="8 9">
    <name type="scientific">Ekhidna lutea</name>
    <dbReference type="NCBI Taxonomy" id="447679"/>
    <lineage>
        <taxon>Bacteria</taxon>
        <taxon>Pseudomonadati</taxon>
        <taxon>Bacteroidota</taxon>
        <taxon>Cytophagia</taxon>
        <taxon>Cytophagales</taxon>
        <taxon>Reichenbachiellaceae</taxon>
        <taxon>Ekhidna</taxon>
    </lineage>
</organism>
<dbReference type="PANTHER" id="PTHR30349:SF41">
    <property type="entry name" value="INTEGRASE_RECOMBINASE PROTEIN MJ0367-RELATED"/>
    <property type="match status" value="1"/>
</dbReference>
<dbReference type="InterPro" id="IPR011010">
    <property type="entry name" value="DNA_brk_join_enz"/>
</dbReference>
<dbReference type="PANTHER" id="PTHR30349">
    <property type="entry name" value="PHAGE INTEGRASE-RELATED"/>
    <property type="match status" value="1"/>
</dbReference>
<evidence type="ECO:0000259" key="7">
    <source>
        <dbReference type="PROSITE" id="PS51900"/>
    </source>
</evidence>
<evidence type="ECO:0000256" key="3">
    <source>
        <dbReference type="ARBA" id="ARBA00023125"/>
    </source>
</evidence>
<dbReference type="InterPro" id="IPR013762">
    <property type="entry name" value="Integrase-like_cat_sf"/>
</dbReference>
<dbReference type="Pfam" id="PF00589">
    <property type="entry name" value="Phage_integrase"/>
    <property type="match status" value="1"/>
</dbReference>
<feature type="domain" description="Core-binding (CB)" evidence="7">
    <location>
        <begin position="15"/>
        <end position="94"/>
    </location>
</feature>
<gene>
    <name evidence="8" type="ORF">SAMN05421640_3612</name>
</gene>
<dbReference type="InterPro" id="IPR002104">
    <property type="entry name" value="Integrase_catalytic"/>
</dbReference>
<dbReference type="AlphaFoldDB" id="A0A239M4V0"/>
<keyword evidence="3 5" id="KW-0238">DNA-binding</keyword>
<dbReference type="PROSITE" id="PS51898">
    <property type="entry name" value="TYR_RECOMBINASE"/>
    <property type="match status" value="1"/>
</dbReference>
<dbReference type="InterPro" id="IPR044068">
    <property type="entry name" value="CB"/>
</dbReference>
<dbReference type="GO" id="GO:0015074">
    <property type="term" value="P:DNA integration"/>
    <property type="evidence" value="ECO:0007669"/>
    <property type="project" value="UniProtKB-KW"/>
</dbReference>
<evidence type="ECO:0000256" key="1">
    <source>
        <dbReference type="ARBA" id="ARBA00008857"/>
    </source>
</evidence>
<name>A0A239M4V0_EKHLU</name>
<evidence type="ECO:0000259" key="6">
    <source>
        <dbReference type="PROSITE" id="PS51898"/>
    </source>
</evidence>
<evidence type="ECO:0000256" key="2">
    <source>
        <dbReference type="ARBA" id="ARBA00022908"/>
    </source>
</evidence>
<dbReference type="Gene3D" id="1.10.150.130">
    <property type="match status" value="1"/>
</dbReference>
<evidence type="ECO:0000256" key="5">
    <source>
        <dbReference type="PROSITE-ProRule" id="PRU01248"/>
    </source>
</evidence>
<dbReference type="InterPro" id="IPR010998">
    <property type="entry name" value="Integrase_recombinase_N"/>
</dbReference>
<dbReference type="Proteomes" id="UP000198393">
    <property type="component" value="Unassembled WGS sequence"/>
</dbReference>
<protein>
    <submittedName>
        <fullName evidence="8">Site-specific recombinase XerD</fullName>
    </submittedName>
</protein>
<evidence type="ECO:0000313" key="9">
    <source>
        <dbReference type="Proteomes" id="UP000198393"/>
    </source>
</evidence>
<keyword evidence="4" id="KW-0233">DNA recombination</keyword>
<dbReference type="GO" id="GO:0006310">
    <property type="term" value="P:DNA recombination"/>
    <property type="evidence" value="ECO:0007669"/>
    <property type="project" value="UniProtKB-KW"/>
</dbReference>